<dbReference type="EMBL" id="DRHY01000102">
    <property type="protein sequence ID" value="HEC73692.1"/>
    <property type="molecule type" value="Genomic_DNA"/>
</dbReference>
<accession>A0A7C2A6L3</accession>
<evidence type="ECO:0000256" key="5">
    <source>
        <dbReference type="ARBA" id="ARBA00023172"/>
    </source>
</evidence>
<dbReference type="Pfam" id="PF00872">
    <property type="entry name" value="Transposase_mut"/>
    <property type="match status" value="1"/>
</dbReference>
<evidence type="ECO:0000256" key="1">
    <source>
        <dbReference type="ARBA" id="ARBA00002190"/>
    </source>
</evidence>
<proteinExistence type="inferred from homology"/>
<comment type="function">
    <text evidence="1">Required for the transposition of the insertion element.</text>
</comment>
<comment type="similarity">
    <text evidence="2">Belongs to the transposase mutator family.</text>
</comment>
<comment type="caution">
    <text evidence="6">The sequence shown here is derived from an EMBL/GenBank/DDBJ whole genome shotgun (WGS) entry which is preliminary data.</text>
</comment>
<keyword evidence="4" id="KW-0238">DNA-binding</keyword>
<evidence type="ECO:0000256" key="3">
    <source>
        <dbReference type="ARBA" id="ARBA00022578"/>
    </source>
</evidence>
<dbReference type="AlphaFoldDB" id="A0A7C2A6L3"/>
<dbReference type="GO" id="GO:0004803">
    <property type="term" value="F:transposase activity"/>
    <property type="evidence" value="ECO:0007669"/>
    <property type="project" value="InterPro"/>
</dbReference>
<keyword evidence="5" id="KW-0233">DNA recombination</keyword>
<sequence length="56" mass="6567">MPNSYSTVVQEEAKHLKFFKYPEPISKEIYSTNVIEPVHRQFKKLTKSKCALHSEV</sequence>
<evidence type="ECO:0000256" key="4">
    <source>
        <dbReference type="ARBA" id="ARBA00023125"/>
    </source>
</evidence>
<name>A0A7C2A6L3_9GAMM</name>
<dbReference type="GO" id="GO:0003677">
    <property type="term" value="F:DNA binding"/>
    <property type="evidence" value="ECO:0007669"/>
    <property type="project" value="UniProtKB-KW"/>
</dbReference>
<organism evidence="6">
    <name type="scientific">Methylophaga aminisulfidivorans</name>
    <dbReference type="NCBI Taxonomy" id="230105"/>
    <lineage>
        <taxon>Bacteria</taxon>
        <taxon>Pseudomonadati</taxon>
        <taxon>Pseudomonadota</taxon>
        <taxon>Gammaproteobacteria</taxon>
        <taxon>Thiotrichales</taxon>
        <taxon>Piscirickettsiaceae</taxon>
        <taxon>Methylophaga</taxon>
    </lineage>
</organism>
<evidence type="ECO:0000256" key="2">
    <source>
        <dbReference type="ARBA" id="ARBA00010961"/>
    </source>
</evidence>
<dbReference type="InterPro" id="IPR001207">
    <property type="entry name" value="Transposase_mutator"/>
</dbReference>
<protein>
    <submittedName>
        <fullName evidence="6">Uncharacterized protein</fullName>
    </submittedName>
</protein>
<reference evidence="6" key="1">
    <citation type="journal article" date="2020" name="mSystems">
        <title>Genome- and Community-Level Interaction Insights into Carbon Utilization and Element Cycling Functions of Hydrothermarchaeota in Hydrothermal Sediment.</title>
        <authorList>
            <person name="Zhou Z."/>
            <person name="Liu Y."/>
            <person name="Xu W."/>
            <person name="Pan J."/>
            <person name="Luo Z.H."/>
            <person name="Li M."/>
        </authorList>
    </citation>
    <scope>NUCLEOTIDE SEQUENCE [LARGE SCALE GENOMIC DNA]</scope>
    <source>
        <strain evidence="6">HyVt-380</strain>
    </source>
</reference>
<dbReference type="Proteomes" id="UP000886384">
    <property type="component" value="Unassembled WGS sequence"/>
</dbReference>
<gene>
    <name evidence="6" type="ORF">ENI26_04870</name>
</gene>
<dbReference type="GO" id="GO:0006313">
    <property type="term" value="P:DNA transposition"/>
    <property type="evidence" value="ECO:0007669"/>
    <property type="project" value="InterPro"/>
</dbReference>
<keyword evidence="3" id="KW-0815">Transposition</keyword>
<evidence type="ECO:0000313" key="6">
    <source>
        <dbReference type="EMBL" id="HEC73692.1"/>
    </source>
</evidence>